<dbReference type="GO" id="GO:0006355">
    <property type="term" value="P:regulation of DNA-templated transcription"/>
    <property type="evidence" value="ECO:0007669"/>
    <property type="project" value="InterPro"/>
</dbReference>
<dbReference type="Proteomes" id="UP000290288">
    <property type="component" value="Unassembled WGS sequence"/>
</dbReference>
<dbReference type="GO" id="GO:0003677">
    <property type="term" value="F:DNA binding"/>
    <property type="evidence" value="ECO:0007669"/>
    <property type="project" value="InterPro"/>
</dbReference>
<dbReference type="OrthoDB" id="3046222at2759"/>
<dbReference type="InterPro" id="IPR003902">
    <property type="entry name" value="Tscrpt_reg_GCM"/>
</dbReference>
<evidence type="ECO:0000256" key="1">
    <source>
        <dbReference type="SAM" id="MobiDB-lite"/>
    </source>
</evidence>
<name>A0A4Q2D7L0_9AGAR</name>
<feature type="region of interest" description="Disordered" evidence="1">
    <location>
        <begin position="1"/>
        <end position="43"/>
    </location>
</feature>
<dbReference type="EMBL" id="SDEE01000704">
    <property type="protein sequence ID" value="RXW14424.1"/>
    <property type="molecule type" value="Genomic_DNA"/>
</dbReference>
<evidence type="ECO:0000259" key="2">
    <source>
        <dbReference type="Pfam" id="PF03615"/>
    </source>
</evidence>
<gene>
    <name evidence="3" type="ORF">EST38_g11427</name>
</gene>
<sequence length="883" mass="99416">MPAAISPVPATNPGNTGAGAVSSPPNNEVRRPSESATEPVDDFGINWPNGNRFHHGLTAEVRRCLGVIVCTNNNCGRHTRPRTQTAARKLQISKNCSLCSSPLHEIRCQCRTYRYRTILNDQPAMIWEHVGHHQHPRPPPPSVLNSQQLALLDEQVARNPNATVHQLRTGTLGPGSVPLHEISETLTNPRAARHQVAQSQNRLGIPTSSSQKGGFAFMGGLVQLNEEEQFVVDSSIGGPVYITFQTDFMRQVLKEAMEEWAKDNSRSERRHGIVTDGSHSYFRDGQLLTSCVFSPVTLSWIPIQFSWIYGKDTDHHIPHFERLGKYIVNAMGPKFECKHLLHVMDFSLAQRKAHAIAYATAVIESLGPLFNQLDPKVQEQQRQALIREAESMEVGCDLHYERSLLRVRNTAAIVPSDHGSRFDDLVQILRGRNTTEDEFDRTVKILTKEFPRLKSWIEWWTLQPGVASMIFPAKSSVDPNIRQQVPSTSNAVEHQHSLLNHASGSLHDLLPGATLLLKHVKEREAQYKAIKNGIYDPHPPQKSRPPKQKVFENDGRAPDTVEALKKPGVAPVSDLDLMSYAWLSPNSCFWDSSFELWYRAFSRWSPTKQQEFLQVLPSNSFLSAAFYHFTRRSKVVAQSRGVITQESTRKMVQELSLGQMLVKRHIFDVWELYFKNEQGCTVTWLQSAAQPLTVLDIEMSAATALQSRYGSHIKPTASHYFENYIPRNRANGNRPVHLHPTSRECNHAGCGEPSDVRYVTVSWPLVLNCRPATVTDPNSTTVFPVDLTWPPSFTIRGEDGRDEVTYELVGRVLHSGNHFTSEILIDGRPFHYNDMDCDGSGGYAALRASDNENLLQETSRSRVPQLYVYLRTSDKAMVCLPFI</sequence>
<dbReference type="AlphaFoldDB" id="A0A4Q2D7L0"/>
<feature type="region of interest" description="Disordered" evidence="1">
    <location>
        <begin position="531"/>
        <end position="554"/>
    </location>
</feature>
<proteinExistence type="predicted"/>
<protein>
    <recommendedName>
        <fullName evidence="2">GCM domain-containing protein</fullName>
    </recommendedName>
</protein>
<feature type="domain" description="GCM" evidence="2">
    <location>
        <begin position="54"/>
        <end position="139"/>
    </location>
</feature>
<dbReference type="STRING" id="2316362.A0A4Q2D7L0"/>
<evidence type="ECO:0000313" key="3">
    <source>
        <dbReference type="EMBL" id="RXW14424.1"/>
    </source>
</evidence>
<evidence type="ECO:0000313" key="4">
    <source>
        <dbReference type="Proteomes" id="UP000290288"/>
    </source>
</evidence>
<dbReference type="InterPro" id="IPR036115">
    <property type="entry name" value="GCM_dom_sf"/>
</dbReference>
<reference evidence="3 4" key="1">
    <citation type="submission" date="2019-01" db="EMBL/GenBank/DDBJ databases">
        <title>Draft genome sequence of Psathyrella aberdarensis IHI B618.</title>
        <authorList>
            <person name="Buettner E."/>
            <person name="Kellner H."/>
        </authorList>
    </citation>
    <scope>NUCLEOTIDE SEQUENCE [LARGE SCALE GENOMIC DNA]</scope>
    <source>
        <strain evidence="3 4">IHI B618</strain>
    </source>
</reference>
<dbReference type="Pfam" id="PF03615">
    <property type="entry name" value="GCM"/>
    <property type="match status" value="1"/>
</dbReference>
<keyword evidence="4" id="KW-1185">Reference proteome</keyword>
<comment type="caution">
    <text evidence="3">The sequence shown here is derived from an EMBL/GenBank/DDBJ whole genome shotgun (WGS) entry which is preliminary data.</text>
</comment>
<organism evidence="3 4">
    <name type="scientific">Candolleomyces aberdarensis</name>
    <dbReference type="NCBI Taxonomy" id="2316362"/>
    <lineage>
        <taxon>Eukaryota</taxon>
        <taxon>Fungi</taxon>
        <taxon>Dikarya</taxon>
        <taxon>Basidiomycota</taxon>
        <taxon>Agaricomycotina</taxon>
        <taxon>Agaricomycetes</taxon>
        <taxon>Agaricomycetidae</taxon>
        <taxon>Agaricales</taxon>
        <taxon>Agaricineae</taxon>
        <taxon>Psathyrellaceae</taxon>
        <taxon>Candolleomyces</taxon>
    </lineage>
</organism>
<accession>A0A4Q2D7L0</accession>
<dbReference type="SUPFAM" id="SSF90073">
    <property type="entry name" value="GCM domain"/>
    <property type="match status" value="1"/>
</dbReference>